<sequence length="481" mass="52171">MKDEEDMLELLDDEGSADELELELDEPENEPEQEPVTLPGETEEEPASEPEGRELEIDLRLIIVAVVAIAIILAGVFIVMPMMAPSGPPEVIITPSQSAEDLYLHLESGPDLELQDIRFTIDGNEIPSDKLMLMGGESWPWSQNSVLKIDTSGYAKPATIAVIYTKGDMQSLLFSTSADPTPTPTPTPTPEPTPEPVQTPVQVTELSAGYQTGPGMQVQESLIPAELIRFDAQPTSGVQPLVVQFADQTTVCAQNRTWDFGDGMTSNTRYPEHMYPFPGTYSASLDMVFCDPDESSPSPVKEITVLPMERQDTLLSGPGTAEIDDGGQLFFSVKGPGMTMRIGGKDYSLKKDDQVRIVINEGGIGSISIINNAIVQFDFEDATVYVNGKEFASGWLTNININQYSQIAMSDITIRIKAHESGLKGLVNAVPAIVANNGQTVILHNVGTDSTGKFLFSVQEKAGFTFRGGIESYEVTTPSLT</sequence>
<dbReference type="EMBL" id="QGMZ01000008">
    <property type="protein sequence ID" value="PWR75753.1"/>
    <property type="molecule type" value="Genomic_DNA"/>
</dbReference>
<organism evidence="4 5">
    <name type="scientific">Methanospirillum stamsii</name>
    <dbReference type="NCBI Taxonomy" id="1277351"/>
    <lineage>
        <taxon>Archaea</taxon>
        <taxon>Methanobacteriati</taxon>
        <taxon>Methanobacteriota</taxon>
        <taxon>Stenosarchaea group</taxon>
        <taxon>Methanomicrobia</taxon>
        <taxon>Methanomicrobiales</taxon>
        <taxon>Methanospirillaceae</taxon>
        <taxon>Methanospirillum</taxon>
    </lineage>
</organism>
<keyword evidence="2" id="KW-1133">Transmembrane helix</keyword>
<feature type="compositionally biased region" description="Pro residues" evidence="1">
    <location>
        <begin position="181"/>
        <end position="197"/>
    </location>
</feature>
<dbReference type="CDD" id="cd00146">
    <property type="entry name" value="PKD"/>
    <property type="match status" value="1"/>
</dbReference>
<reference evidence="4 5" key="1">
    <citation type="submission" date="2018-05" db="EMBL/GenBank/DDBJ databases">
        <title>Draft genome of Methanospirillum stamsii Pt1.</title>
        <authorList>
            <person name="Dueholm M.S."/>
            <person name="Nielsen P.H."/>
            <person name="Bakmann L.F."/>
            <person name="Otzen D.E."/>
        </authorList>
    </citation>
    <scope>NUCLEOTIDE SEQUENCE [LARGE SCALE GENOMIC DNA]</scope>
    <source>
        <strain evidence="4 5">Pt1</strain>
    </source>
</reference>
<name>A0A2V2NK84_9EURY</name>
<feature type="transmembrane region" description="Helical" evidence="2">
    <location>
        <begin position="61"/>
        <end position="84"/>
    </location>
</feature>
<protein>
    <recommendedName>
        <fullName evidence="3">PKD domain-containing protein</fullName>
    </recommendedName>
</protein>
<accession>A0A2V2NK84</accession>
<keyword evidence="2" id="KW-0812">Transmembrane</keyword>
<feature type="domain" description="PKD" evidence="3">
    <location>
        <begin position="226"/>
        <end position="285"/>
    </location>
</feature>
<feature type="region of interest" description="Disordered" evidence="1">
    <location>
        <begin position="1"/>
        <end position="52"/>
    </location>
</feature>
<keyword evidence="2" id="KW-0472">Membrane</keyword>
<evidence type="ECO:0000259" key="3">
    <source>
        <dbReference type="PROSITE" id="PS50093"/>
    </source>
</evidence>
<proteinExistence type="predicted"/>
<keyword evidence="5" id="KW-1185">Reference proteome</keyword>
<dbReference type="AlphaFoldDB" id="A0A2V2NK84"/>
<evidence type="ECO:0000256" key="2">
    <source>
        <dbReference type="SAM" id="Phobius"/>
    </source>
</evidence>
<comment type="caution">
    <text evidence="4">The sequence shown here is derived from an EMBL/GenBank/DDBJ whole genome shotgun (WGS) entry which is preliminary data.</text>
</comment>
<feature type="compositionally biased region" description="Acidic residues" evidence="1">
    <location>
        <begin position="1"/>
        <end position="33"/>
    </location>
</feature>
<dbReference type="OrthoDB" id="117539at2157"/>
<dbReference type="RefSeq" id="WP_109939818.1">
    <property type="nucleotide sequence ID" value="NZ_CP176366.1"/>
</dbReference>
<dbReference type="GeneID" id="97609527"/>
<dbReference type="Pfam" id="PF18911">
    <property type="entry name" value="PKD_4"/>
    <property type="match status" value="1"/>
</dbReference>
<dbReference type="InterPro" id="IPR013783">
    <property type="entry name" value="Ig-like_fold"/>
</dbReference>
<feature type="region of interest" description="Disordered" evidence="1">
    <location>
        <begin position="174"/>
        <end position="199"/>
    </location>
</feature>
<dbReference type="PROSITE" id="PS50093">
    <property type="entry name" value="PKD"/>
    <property type="match status" value="1"/>
</dbReference>
<gene>
    <name evidence="4" type="ORF">DLD82_04005</name>
</gene>
<evidence type="ECO:0000313" key="5">
    <source>
        <dbReference type="Proteomes" id="UP000245934"/>
    </source>
</evidence>
<evidence type="ECO:0000256" key="1">
    <source>
        <dbReference type="SAM" id="MobiDB-lite"/>
    </source>
</evidence>
<dbReference type="InterPro" id="IPR000601">
    <property type="entry name" value="PKD_dom"/>
</dbReference>
<dbReference type="SUPFAM" id="SSF49299">
    <property type="entry name" value="PKD domain"/>
    <property type="match status" value="1"/>
</dbReference>
<dbReference type="Gene3D" id="2.60.40.10">
    <property type="entry name" value="Immunoglobulins"/>
    <property type="match status" value="1"/>
</dbReference>
<evidence type="ECO:0000313" key="4">
    <source>
        <dbReference type="EMBL" id="PWR75753.1"/>
    </source>
</evidence>
<dbReference type="Proteomes" id="UP000245934">
    <property type="component" value="Unassembled WGS sequence"/>
</dbReference>
<dbReference type="InterPro" id="IPR035986">
    <property type="entry name" value="PKD_dom_sf"/>
</dbReference>